<name>A0A1C3RE63_9PROT</name>
<dbReference type="OrthoDB" id="9843859at2"/>
<evidence type="ECO:0000313" key="2">
    <source>
        <dbReference type="Proteomes" id="UP000231658"/>
    </source>
</evidence>
<dbReference type="RefSeq" id="WP_069186264.1">
    <property type="nucleotide sequence ID" value="NZ_FLYE01000002.1"/>
</dbReference>
<dbReference type="STRING" id="1867952.MTBPR1_100200"/>
<protein>
    <submittedName>
        <fullName evidence="1">Uncharacterized protein</fullName>
    </submittedName>
</protein>
<accession>A0A1C3RE63</accession>
<dbReference type="EMBL" id="FLYE01000002">
    <property type="protein sequence ID" value="SCA55559.1"/>
    <property type="molecule type" value="Genomic_DNA"/>
</dbReference>
<sequence>MHIFKLTPKPQSDYRLEVKEIKQKCKLEKHGYRHNKIVYGFSENLDDIEGLQTLGLNIEEITFDEAQLALSTALAERARAKSKIDHILHDREFNGAENADQEAMAQQKLTDLNDTIQETKTSLGINGTVKALKF</sequence>
<keyword evidence="2" id="KW-1185">Reference proteome</keyword>
<dbReference type="AlphaFoldDB" id="A0A1C3RE63"/>
<dbReference type="Proteomes" id="UP000231658">
    <property type="component" value="Unassembled WGS sequence"/>
</dbReference>
<gene>
    <name evidence="1" type="ORF">MTBPR1_100200</name>
</gene>
<reference evidence="1 2" key="1">
    <citation type="submission" date="2016-07" db="EMBL/GenBank/DDBJ databases">
        <authorList>
            <person name="Lefevre C.T."/>
        </authorList>
    </citation>
    <scope>NUCLEOTIDE SEQUENCE [LARGE SCALE GENOMIC DNA]</scope>
    <source>
        <strain evidence="1">PR1</strain>
    </source>
</reference>
<evidence type="ECO:0000313" key="1">
    <source>
        <dbReference type="EMBL" id="SCA55559.1"/>
    </source>
</evidence>
<proteinExistence type="predicted"/>
<organism evidence="1 2">
    <name type="scientific">Candidatus Terasakiella magnetica</name>
    <dbReference type="NCBI Taxonomy" id="1867952"/>
    <lineage>
        <taxon>Bacteria</taxon>
        <taxon>Pseudomonadati</taxon>
        <taxon>Pseudomonadota</taxon>
        <taxon>Alphaproteobacteria</taxon>
        <taxon>Rhodospirillales</taxon>
        <taxon>Terasakiellaceae</taxon>
        <taxon>Terasakiella</taxon>
    </lineage>
</organism>